<dbReference type="PANTHER" id="PTHR11715">
    <property type="entry name" value="GLYCINE CLEAVAGE SYSTEM H PROTEIN"/>
    <property type="match status" value="1"/>
</dbReference>
<accession>A0ABW5E0T8</accession>
<dbReference type="NCBIfam" id="NF002270">
    <property type="entry name" value="PRK01202.1"/>
    <property type="match status" value="1"/>
</dbReference>
<proteinExistence type="inferred from homology"/>
<dbReference type="CDD" id="cd06848">
    <property type="entry name" value="GCS_H"/>
    <property type="match status" value="1"/>
</dbReference>
<feature type="modified residue" description="N6-lipoyllysine" evidence="3">
    <location>
        <position position="63"/>
    </location>
</feature>
<evidence type="ECO:0000313" key="6">
    <source>
        <dbReference type="Proteomes" id="UP001597297"/>
    </source>
</evidence>
<dbReference type="InterPro" id="IPR011053">
    <property type="entry name" value="Single_hybrid_motif"/>
</dbReference>
<dbReference type="SUPFAM" id="SSF51230">
    <property type="entry name" value="Single hybrid motif"/>
    <property type="match status" value="1"/>
</dbReference>
<comment type="similarity">
    <text evidence="1 3">Belongs to the GcvH family.</text>
</comment>
<keyword evidence="2 3" id="KW-0450">Lipoyl</keyword>
<comment type="cofactor">
    <cofactor evidence="3">
        <name>(R)-lipoate</name>
        <dbReference type="ChEBI" id="CHEBI:83088"/>
    </cofactor>
    <text evidence="3">Binds 1 lipoyl cofactor covalently.</text>
</comment>
<dbReference type="RefSeq" id="WP_377096151.1">
    <property type="nucleotide sequence ID" value="NZ_JBHSJM010000001.1"/>
</dbReference>
<evidence type="ECO:0000259" key="4">
    <source>
        <dbReference type="PROSITE" id="PS50968"/>
    </source>
</evidence>
<dbReference type="NCBIfam" id="TIGR00527">
    <property type="entry name" value="gcvH"/>
    <property type="match status" value="1"/>
</dbReference>
<evidence type="ECO:0000256" key="1">
    <source>
        <dbReference type="ARBA" id="ARBA00009249"/>
    </source>
</evidence>
<dbReference type="EMBL" id="JBHUJC010000001">
    <property type="protein sequence ID" value="MFD2274985.1"/>
    <property type="molecule type" value="Genomic_DNA"/>
</dbReference>
<dbReference type="Pfam" id="PF01597">
    <property type="entry name" value="GCV_H"/>
    <property type="match status" value="1"/>
</dbReference>
<organism evidence="5 6">
    <name type="scientific">Rubritalea spongiae</name>
    <dbReference type="NCBI Taxonomy" id="430797"/>
    <lineage>
        <taxon>Bacteria</taxon>
        <taxon>Pseudomonadati</taxon>
        <taxon>Verrucomicrobiota</taxon>
        <taxon>Verrucomicrobiia</taxon>
        <taxon>Verrucomicrobiales</taxon>
        <taxon>Rubritaleaceae</taxon>
        <taxon>Rubritalea</taxon>
    </lineage>
</organism>
<dbReference type="InterPro" id="IPR033753">
    <property type="entry name" value="GCV_H/Fam206"/>
</dbReference>
<comment type="caution">
    <text evidence="5">The sequence shown here is derived from an EMBL/GenBank/DDBJ whole genome shotgun (WGS) entry which is preliminary data.</text>
</comment>
<reference evidence="6" key="1">
    <citation type="journal article" date="2019" name="Int. J. Syst. Evol. Microbiol.">
        <title>The Global Catalogue of Microorganisms (GCM) 10K type strain sequencing project: providing services to taxonomists for standard genome sequencing and annotation.</title>
        <authorList>
            <consortium name="The Broad Institute Genomics Platform"/>
            <consortium name="The Broad Institute Genome Sequencing Center for Infectious Disease"/>
            <person name="Wu L."/>
            <person name="Ma J."/>
        </authorList>
    </citation>
    <scope>NUCLEOTIDE SEQUENCE [LARGE SCALE GENOMIC DNA]</scope>
    <source>
        <strain evidence="6">JCM 16545</strain>
    </source>
</reference>
<dbReference type="HAMAP" id="MF_00272">
    <property type="entry name" value="GcvH"/>
    <property type="match status" value="1"/>
</dbReference>
<comment type="function">
    <text evidence="3">The glycine cleavage system catalyzes the degradation of glycine. The H protein shuttles the methylamine group of glycine from the P protein to the T protein.</text>
</comment>
<dbReference type="InterPro" id="IPR017453">
    <property type="entry name" value="GCV_H_sub"/>
</dbReference>
<feature type="domain" description="Lipoyl-binding" evidence="4">
    <location>
        <begin position="22"/>
        <end position="104"/>
    </location>
</feature>
<evidence type="ECO:0000256" key="3">
    <source>
        <dbReference type="HAMAP-Rule" id="MF_00272"/>
    </source>
</evidence>
<dbReference type="Gene3D" id="2.40.50.100">
    <property type="match status" value="1"/>
</dbReference>
<evidence type="ECO:0000313" key="5">
    <source>
        <dbReference type="EMBL" id="MFD2274985.1"/>
    </source>
</evidence>
<name>A0ABW5E0T8_9BACT</name>
<dbReference type="PANTHER" id="PTHR11715:SF3">
    <property type="entry name" value="GLYCINE CLEAVAGE SYSTEM H PROTEIN-RELATED"/>
    <property type="match status" value="1"/>
</dbReference>
<dbReference type="PROSITE" id="PS50968">
    <property type="entry name" value="BIOTINYL_LIPOYL"/>
    <property type="match status" value="1"/>
</dbReference>
<sequence length="126" mass="13588">MSVPEKYLYTTDHEWVLVEGEVVTVGITDHAQEELTDIVFVELPELGRVCDAEEAIAVVESVKAASDIYAPVSGEVVGVNEALEVDPSLVNTDPHTGGWIFKIKLSDASQLDGLLDAAAYTTHIGY</sequence>
<evidence type="ECO:0000256" key="2">
    <source>
        <dbReference type="ARBA" id="ARBA00022823"/>
    </source>
</evidence>
<keyword evidence="6" id="KW-1185">Reference proteome</keyword>
<dbReference type="InterPro" id="IPR002930">
    <property type="entry name" value="GCV_H"/>
</dbReference>
<gene>
    <name evidence="3 5" type="primary">gcvH</name>
    <name evidence="5" type="ORF">ACFSQZ_00755</name>
</gene>
<dbReference type="Proteomes" id="UP001597297">
    <property type="component" value="Unassembled WGS sequence"/>
</dbReference>
<comment type="subunit">
    <text evidence="3">The glycine cleavage system is composed of four proteins: P, T, L and H.</text>
</comment>
<dbReference type="InterPro" id="IPR000089">
    <property type="entry name" value="Biotin_lipoyl"/>
</dbReference>
<protein>
    <recommendedName>
        <fullName evidence="3">Glycine cleavage system H protein</fullName>
    </recommendedName>
</protein>